<accession>A0A3G6K5D6</accession>
<protein>
    <submittedName>
        <fullName evidence="3">Alpha/beta hydrolase</fullName>
    </submittedName>
</protein>
<sequence length="263" mass="29478">MEVWKRNKKKQRNRKKQKKQKNKISKKQKGLLALAVILAALLLAFGLYFGNYYHADKTAQQAMKSSRTVKVKQTAEGYLFDGPAKKNAIIFYPGAKVETTAYAPLLKQIASQEADVFLVAMPLHMAFFGLNKADKIRASYHYQNWYMSGHSLGAAMAAMYSADHLKDYRGLIMLAGYPTKDLHAANFSVLSIYGSKDGNAKMMQKNPQYLPNDYTKQVIKGGNHVQFGNYGLQKGDGQATISRKAQQQATAQAVRQYLLAHDK</sequence>
<gene>
    <name evidence="3" type="ORF">DQL93_02985</name>
</gene>
<reference evidence="3" key="1">
    <citation type="submission" date="2018-07" db="EMBL/GenBank/DDBJ databases">
        <authorList>
            <person name="Somerville V."/>
        </authorList>
    </citation>
    <scope>NUCLEOTIDE SEQUENCE</scope>
    <source>
        <strain evidence="3">NWC_2_2</strain>
    </source>
</reference>
<dbReference type="EMBL" id="CP031023">
    <property type="protein sequence ID" value="AZA15648.1"/>
    <property type="molecule type" value="Genomic_DNA"/>
</dbReference>
<feature type="region of interest" description="Disordered" evidence="1">
    <location>
        <begin position="1"/>
        <end position="24"/>
    </location>
</feature>
<dbReference type="RefSeq" id="WP_138490769.1">
    <property type="nucleotide sequence ID" value="NZ_CP046131.1"/>
</dbReference>
<evidence type="ECO:0000259" key="2">
    <source>
        <dbReference type="Pfam" id="PF12695"/>
    </source>
</evidence>
<dbReference type="AlphaFoldDB" id="A0A3G6K5D6"/>
<evidence type="ECO:0000313" key="3">
    <source>
        <dbReference type="EMBL" id="AZA15648.1"/>
    </source>
</evidence>
<dbReference type="InterPro" id="IPR029059">
    <property type="entry name" value="AB_hydrolase_5"/>
</dbReference>
<keyword evidence="3" id="KW-0378">Hydrolase</keyword>
<feature type="domain" description="Alpha/beta hydrolase fold-5" evidence="2">
    <location>
        <begin position="88"/>
        <end position="247"/>
    </location>
</feature>
<dbReference type="InterPro" id="IPR029058">
    <property type="entry name" value="AB_hydrolase_fold"/>
</dbReference>
<dbReference type="SUPFAM" id="SSF53474">
    <property type="entry name" value="alpha/beta-Hydrolases"/>
    <property type="match status" value="1"/>
</dbReference>
<name>A0A3G6K5D6_LACDL</name>
<proteinExistence type="predicted"/>
<evidence type="ECO:0000256" key="1">
    <source>
        <dbReference type="SAM" id="MobiDB-lite"/>
    </source>
</evidence>
<organism evidence="3">
    <name type="scientific">Lactobacillus delbrueckii subsp. lactis</name>
    <dbReference type="NCBI Taxonomy" id="29397"/>
    <lineage>
        <taxon>Bacteria</taxon>
        <taxon>Bacillati</taxon>
        <taxon>Bacillota</taxon>
        <taxon>Bacilli</taxon>
        <taxon>Lactobacillales</taxon>
        <taxon>Lactobacillaceae</taxon>
        <taxon>Lactobacillus</taxon>
    </lineage>
</organism>
<dbReference type="GO" id="GO:0016787">
    <property type="term" value="F:hydrolase activity"/>
    <property type="evidence" value="ECO:0007669"/>
    <property type="project" value="UniProtKB-KW"/>
</dbReference>
<dbReference type="Gene3D" id="3.40.50.1820">
    <property type="entry name" value="alpha/beta hydrolase"/>
    <property type="match status" value="1"/>
</dbReference>
<dbReference type="Pfam" id="PF12695">
    <property type="entry name" value="Abhydrolase_5"/>
    <property type="match status" value="1"/>
</dbReference>